<evidence type="ECO:0000313" key="2">
    <source>
        <dbReference type="Proteomes" id="UP001055811"/>
    </source>
</evidence>
<dbReference type="Proteomes" id="UP001055811">
    <property type="component" value="Linkage Group LG02"/>
</dbReference>
<comment type="caution">
    <text evidence="1">The sequence shown here is derived from an EMBL/GenBank/DDBJ whole genome shotgun (WGS) entry which is preliminary data.</text>
</comment>
<accession>A0ACB9GG46</accession>
<reference evidence="2" key="1">
    <citation type="journal article" date="2022" name="Mol. Ecol. Resour.">
        <title>The genomes of chicory, endive, great burdock and yacon provide insights into Asteraceae palaeo-polyploidization history and plant inulin production.</title>
        <authorList>
            <person name="Fan W."/>
            <person name="Wang S."/>
            <person name="Wang H."/>
            <person name="Wang A."/>
            <person name="Jiang F."/>
            <person name="Liu H."/>
            <person name="Zhao H."/>
            <person name="Xu D."/>
            <person name="Zhang Y."/>
        </authorList>
    </citation>
    <scope>NUCLEOTIDE SEQUENCE [LARGE SCALE GENOMIC DNA]</scope>
    <source>
        <strain evidence="2">cv. Punajuju</strain>
    </source>
</reference>
<organism evidence="1 2">
    <name type="scientific">Cichorium intybus</name>
    <name type="common">Chicory</name>
    <dbReference type="NCBI Taxonomy" id="13427"/>
    <lineage>
        <taxon>Eukaryota</taxon>
        <taxon>Viridiplantae</taxon>
        <taxon>Streptophyta</taxon>
        <taxon>Embryophyta</taxon>
        <taxon>Tracheophyta</taxon>
        <taxon>Spermatophyta</taxon>
        <taxon>Magnoliopsida</taxon>
        <taxon>eudicotyledons</taxon>
        <taxon>Gunneridae</taxon>
        <taxon>Pentapetalae</taxon>
        <taxon>asterids</taxon>
        <taxon>campanulids</taxon>
        <taxon>Asterales</taxon>
        <taxon>Asteraceae</taxon>
        <taxon>Cichorioideae</taxon>
        <taxon>Cichorieae</taxon>
        <taxon>Cichoriinae</taxon>
        <taxon>Cichorium</taxon>
    </lineage>
</organism>
<protein>
    <submittedName>
        <fullName evidence="1">Uncharacterized protein</fullName>
    </submittedName>
</protein>
<dbReference type="EMBL" id="CM042010">
    <property type="protein sequence ID" value="KAI3782050.1"/>
    <property type="molecule type" value="Genomic_DNA"/>
</dbReference>
<reference evidence="1 2" key="2">
    <citation type="journal article" date="2022" name="Mol. Ecol. Resour.">
        <title>The genomes of chicory, endive, great burdock and yacon provide insights into Asteraceae paleo-polyploidization history and plant inulin production.</title>
        <authorList>
            <person name="Fan W."/>
            <person name="Wang S."/>
            <person name="Wang H."/>
            <person name="Wang A."/>
            <person name="Jiang F."/>
            <person name="Liu H."/>
            <person name="Zhao H."/>
            <person name="Xu D."/>
            <person name="Zhang Y."/>
        </authorList>
    </citation>
    <scope>NUCLEOTIDE SEQUENCE [LARGE SCALE GENOMIC DNA]</scope>
    <source>
        <strain evidence="2">cv. Punajuju</strain>
        <tissue evidence="1">Leaves</tissue>
    </source>
</reference>
<gene>
    <name evidence="1" type="ORF">L2E82_12082</name>
</gene>
<name>A0ACB9GG46_CICIN</name>
<keyword evidence="2" id="KW-1185">Reference proteome</keyword>
<proteinExistence type="predicted"/>
<sequence length="116" mass="12826">MAGKRVSARECGSVAMEKGMGLQLFHEIPRIPGHISFSFDCVLRNGCWVCDSISDFLARRVIGELDESVPHDYPVQLLDVKGQEWHECKSGNEVVVAGEDFEDEIQISGENCILGS</sequence>
<evidence type="ECO:0000313" key="1">
    <source>
        <dbReference type="EMBL" id="KAI3782050.1"/>
    </source>
</evidence>